<sequence length="105" mass="11263">MAAMHCYVYYRVAGAQASAARALVDALFQRMAAGSSATPRLQIRCDPVTGEHDGATSDATWMELYPDVSPGFVEQLEQQAAQLGLTQLLEGGRHVECFCDAPPCA</sequence>
<dbReference type="EMBL" id="CP011568">
    <property type="protein sequence ID" value="AKJ70411.2"/>
    <property type="molecule type" value="Genomic_DNA"/>
</dbReference>
<dbReference type="OrthoDB" id="8527613at2"/>
<organism evidence="1 2">
    <name type="scientific">Pandoraea thiooxydans</name>
    <dbReference type="NCBI Taxonomy" id="445709"/>
    <lineage>
        <taxon>Bacteria</taxon>
        <taxon>Pseudomonadati</taxon>
        <taxon>Pseudomonadota</taxon>
        <taxon>Betaproteobacteria</taxon>
        <taxon>Burkholderiales</taxon>
        <taxon>Burkholderiaceae</taxon>
        <taxon>Pandoraea</taxon>
    </lineage>
</organism>
<keyword evidence="2" id="KW-1185">Reference proteome</keyword>
<proteinExistence type="predicted"/>
<dbReference type="STRING" id="445709.ABW99_06445"/>
<evidence type="ECO:0000313" key="2">
    <source>
        <dbReference type="Proteomes" id="UP000036700"/>
    </source>
</evidence>
<dbReference type="Pfam" id="PF16290">
    <property type="entry name" value="DUF4936"/>
    <property type="match status" value="1"/>
</dbReference>
<gene>
    <name evidence="1" type="ORF">ABW99_06445</name>
</gene>
<accession>A0A0G3F0A7</accession>
<dbReference type="AlphaFoldDB" id="A0A0G3F0A7"/>
<dbReference type="Proteomes" id="UP000036700">
    <property type="component" value="Chromosome"/>
</dbReference>
<dbReference type="RefSeq" id="WP_052892626.1">
    <property type="nucleotide sequence ID" value="NZ_CP011568.3"/>
</dbReference>
<name>A0A0G3F0A7_9BURK</name>
<evidence type="ECO:0000313" key="1">
    <source>
        <dbReference type="EMBL" id="AKJ70411.2"/>
    </source>
</evidence>
<reference evidence="2" key="1">
    <citation type="submission" date="2015-06" db="EMBL/GenBank/DDBJ databases">
        <authorList>
            <person name="Lim Y.L."/>
            <person name="Ee R."/>
            <person name="Yong D."/>
            <person name="How K.Y."/>
            <person name="Yin W.F."/>
            <person name="Chan K.G."/>
        </authorList>
    </citation>
    <scope>NUCLEOTIDE SEQUENCE [LARGE SCALE GENOMIC DNA]</scope>
    <source>
        <strain evidence="2">DSM 25325</strain>
    </source>
</reference>
<dbReference type="KEGG" id="ptx:ABW99_06445"/>
<evidence type="ECO:0008006" key="3">
    <source>
        <dbReference type="Google" id="ProtNLM"/>
    </source>
</evidence>
<protein>
    <recommendedName>
        <fullName evidence="3">DUF4936 domain-containing protein</fullName>
    </recommendedName>
</protein>
<dbReference type="InterPro" id="IPR032556">
    <property type="entry name" value="DUF4936"/>
</dbReference>